<dbReference type="InterPro" id="IPR027417">
    <property type="entry name" value="P-loop_NTPase"/>
</dbReference>
<keyword evidence="2 6" id="KW-0547">Nucleotide-binding</keyword>
<evidence type="ECO:0000256" key="2">
    <source>
        <dbReference type="ARBA" id="ARBA00022741"/>
    </source>
</evidence>
<dbReference type="NCBIfam" id="TIGR02168">
    <property type="entry name" value="SMC_prok_B"/>
    <property type="match status" value="1"/>
</dbReference>
<gene>
    <name evidence="6" type="primary">smc</name>
    <name evidence="8" type="ORF">HNQ59_000143</name>
</gene>
<keyword evidence="5 6" id="KW-0238">DNA-binding</keyword>
<dbReference type="InterPro" id="IPR011890">
    <property type="entry name" value="SMC_prok"/>
</dbReference>
<dbReference type="GO" id="GO:0030261">
    <property type="term" value="P:chromosome condensation"/>
    <property type="evidence" value="ECO:0007669"/>
    <property type="project" value="InterPro"/>
</dbReference>
<proteinExistence type="inferred from homology"/>
<evidence type="ECO:0000313" key="9">
    <source>
        <dbReference type="Proteomes" id="UP000575898"/>
    </source>
</evidence>
<keyword evidence="3 6" id="KW-0067">ATP-binding</keyword>
<dbReference type="Gene3D" id="1.10.287.1490">
    <property type="match status" value="1"/>
</dbReference>
<organism evidence="8 9">
    <name type="scientific">Chitinivorax tropicus</name>
    <dbReference type="NCBI Taxonomy" id="714531"/>
    <lineage>
        <taxon>Bacteria</taxon>
        <taxon>Pseudomonadati</taxon>
        <taxon>Pseudomonadota</taxon>
        <taxon>Betaproteobacteria</taxon>
        <taxon>Chitinivorax</taxon>
    </lineage>
</organism>
<dbReference type="GO" id="GO:0006260">
    <property type="term" value="P:DNA replication"/>
    <property type="evidence" value="ECO:0007669"/>
    <property type="project" value="UniProtKB-UniRule"/>
</dbReference>
<evidence type="ECO:0000256" key="6">
    <source>
        <dbReference type="HAMAP-Rule" id="MF_01894"/>
    </source>
</evidence>
<evidence type="ECO:0000256" key="5">
    <source>
        <dbReference type="ARBA" id="ARBA00023125"/>
    </source>
</evidence>
<evidence type="ECO:0000259" key="7">
    <source>
        <dbReference type="Pfam" id="PF02463"/>
    </source>
</evidence>
<reference evidence="8 9" key="1">
    <citation type="submission" date="2020-08" db="EMBL/GenBank/DDBJ databases">
        <title>Genomic Encyclopedia of Type Strains, Phase IV (KMG-IV): sequencing the most valuable type-strain genomes for metagenomic binning, comparative biology and taxonomic classification.</title>
        <authorList>
            <person name="Goeker M."/>
        </authorList>
    </citation>
    <scope>NUCLEOTIDE SEQUENCE [LARGE SCALE GENOMIC DNA]</scope>
    <source>
        <strain evidence="8 9">DSM 27165</strain>
    </source>
</reference>
<evidence type="ECO:0000313" key="8">
    <source>
        <dbReference type="EMBL" id="MBB5016881.1"/>
    </source>
</evidence>
<comment type="subunit">
    <text evidence="6">Homodimer.</text>
</comment>
<feature type="coiled-coil region" evidence="6">
    <location>
        <begin position="170"/>
        <end position="341"/>
    </location>
</feature>
<keyword evidence="9" id="KW-1185">Reference proteome</keyword>
<dbReference type="GO" id="GO:0007059">
    <property type="term" value="P:chromosome segregation"/>
    <property type="evidence" value="ECO:0007669"/>
    <property type="project" value="UniProtKB-UniRule"/>
</dbReference>
<dbReference type="GO" id="GO:0005524">
    <property type="term" value="F:ATP binding"/>
    <property type="evidence" value="ECO:0007669"/>
    <property type="project" value="UniProtKB-UniRule"/>
</dbReference>
<feature type="coiled-coil region" evidence="6">
    <location>
        <begin position="784"/>
        <end position="825"/>
    </location>
</feature>
<dbReference type="GO" id="GO:0005737">
    <property type="term" value="C:cytoplasm"/>
    <property type="evidence" value="ECO:0007669"/>
    <property type="project" value="UniProtKB-SubCell"/>
</dbReference>
<dbReference type="AlphaFoldDB" id="A0A840MNR3"/>
<protein>
    <recommendedName>
        <fullName evidence="6">Chromosome partition protein Smc</fullName>
    </recommendedName>
</protein>
<feature type="domain" description="RecF/RecN/SMC N-terminal" evidence="7">
    <location>
        <begin position="3"/>
        <end position="1153"/>
    </location>
</feature>
<dbReference type="PANTHER" id="PTHR43977">
    <property type="entry name" value="STRUCTURAL MAINTENANCE OF CHROMOSOMES PROTEIN 3"/>
    <property type="match status" value="1"/>
</dbReference>
<comment type="function">
    <text evidence="6">Required for chromosome condensation and partitioning.</text>
</comment>
<dbReference type="SUPFAM" id="SSF52540">
    <property type="entry name" value="P-loop containing nucleoside triphosphate hydrolases"/>
    <property type="match status" value="1"/>
</dbReference>
<dbReference type="GO" id="GO:0007062">
    <property type="term" value="P:sister chromatid cohesion"/>
    <property type="evidence" value="ECO:0007669"/>
    <property type="project" value="InterPro"/>
</dbReference>
<dbReference type="InterPro" id="IPR003395">
    <property type="entry name" value="RecF/RecN/SMC_N"/>
</dbReference>
<dbReference type="Proteomes" id="UP000575898">
    <property type="component" value="Unassembled WGS sequence"/>
</dbReference>
<sequence length="1172" mass="130779">MRLSQIKLAGFKSFVDPQQIPVPGQLVAVVGPNGCGKSNVIDAVRWVLGESSAKQLRGESMQDVIFNGSDHRKPVGRASVELVFDNSLGRAAGQWSQYAEISIKRVLTRQGESSYFINNIQCRRRDIQDLFLGTGVGTRGYAVIEQGMISRIIEARPEELRVFLEEAAGVSKYKERRKETEARLNDTRDNLTRVDDIRQELESQLEKLAVQAEVAEKYQQLKQTLENTQNLLALLRKLEAQKDQEKLTRDIATAVNDLEAATAQLRDTESQLEQLRETHFTASDELHAVQGRLYEANAEVARLEQQIIHLKDSRGRLGNQISQAKAQLSQLQQQVGTTDELHLHWQSETEVLAERVEWAQTHLLEANEAMPALESAWRTAQQSFGEIQQKLAQVKQARELEAAHGSHALKTIQQLEARRERLRQEQAAQPSVDQDGLTDMEEAIAELEARRLMLEDQLAALQEDAPRHEQTKRDAQHALQQSQQHLTRLEAQHAALARLQQQADQDQQLQTWLARHQLLDANRFWQGLQVEAGWETALEAVLVERLQALPMPVAANALLADRAPARLALFNARAGSDLAPPSLHGWLPLQSKVQAADPRCGAALGDWLSHVWCAESITDIEAAQAALPDGGWVVLRDGLMISRTSARFHAEQDVQSGMLARQRELTQLAQAIEAQAVVLESAQQTAQHSEQTHASIFAELQRKRGESDQLGRQLHQQQMELLRQQQSVERVMQRRQQIAHELAEITEAIALENEARGEAAYKQTELDEQLAHLDEAMASVSTHRTQTDTALEAARNRLRDAEREAREAEFQLKTAQNKIIELEGLKRTHGEQQDTLLERIESLQLELDGFDPTLLDESIQAALNKRGEREVELAKARDAVGHATNKLRELESDKMRIEHGQEPLRERINELRLKEQEARLAVERFTQELQEAGADEAALLPMLPAHGKVSTFVGQIGSLTQQLNALGAVNLAAMQELEESRTRKAFLDAQAADLTEAMDTLEGAIRKIDKESSDLLQATFDKVNASMMELFPLLFGGGQARLVMTGETILDAGVQVIAQPPGKKNSTIHLLSGGEKALTALSLVFALFQLNPAPFCLLDEVDAPLDDANTSRFCDMVKRMSANTQFLYISHNKITMEMADQLVGITMQEKGVSRVVAVDIEAALSMAEPLAS</sequence>
<dbReference type="PIRSF" id="PIRSF005719">
    <property type="entry name" value="SMC"/>
    <property type="match status" value="1"/>
</dbReference>
<feature type="coiled-coil region" evidence="6">
    <location>
        <begin position="873"/>
        <end position="928"/>
    </location>
</feature>
<comment type="subcellular location">
    <subcellularLocation>
        <location evidence="6">Cytoplasm</location>
    </subcellularLocation>
</comment>
<evidence type="ECO:0000256" key="1">
    <source>
        <dbReference type="ARBA" id="ARBA00022490"/>
    </source>
</evidence>
<name>A0A840MNR3_9PROT</name>
<dbReference type="Pfam" id="PF02463">
    <property type="entry name" value="SMC_N"/>
    <property type="match status" value="1"/>
</dbReference>
<accession>A0A840MNR3</accession>
<keyword evidence="1 6" id="KW-0963">Cytoplasm</keyword>
<keyword evidence="4 6" id="KW-0175">Coiled coil</keyword>
<feature type="coiled-coil region" evidence="6">
    <location>
        <begin position="977"/>
        <end position="1011"/>
    </location>
</feature>
<dbReference type="HAMAP" id="MF_01894">
    <property type="entry name" value="Smc_prok"/>
    <property type="match status" value="1"/>
</dbReference>
<feature type="coiled-coil region" evidence="6">
    <location>
        <begin position="405"/>
        <end position="509"/>
    </location>
</feature>
<evidence type="ECO:0000256" key="4">
    <source>
        <dbReference type="ARBA" id="ARBA00023054"/>
    </source>
</evidence>
<dbReference type="GO" id="GO:0003677">
    <property type="term" value="F:DNA binding"/>
    <property type="evidence" value="ECO:0007669"/>
    <property type="project" value="UniProtKB-UniRule"/>
</dbReference>
<comment type="domain">
    <text evidence="6">Contains large globular domains required for ATP hydrolysis at each terminus and a third globular domain forming a flexible hinge near the middle of the molecule. These domains are separated by coiled-coil structures.</text>
</comment>
<dbReference type="CDD" id="cd03278">
    <property type="entry name" value="ABC_SMC_barmotin"/>
    <property type="match status" value="2"/>
</dbReference>
<evidence type="ECO:0000256" key="3">
    <source>
        <dbReference type="ARBA" id="ARBA00022840"/>
    </source>
</evidence>
<dbReference type="Gene3D" id="3.40.50.300">
    <property type="entry name" value="P-loop containing nucleotide triphosphate hydrolases"/>
    <property type="match status" value="2"/>
</dbReference>
<dbReference type="InterPro" id="IPR024704">
    <property type="entry name" value="SMC"/>
</dbReference>
<dbReference type="RefSeq" id="WP_184033783.1">
    <property type="nucleotide sequence ID" value="NZ_JACHHY010000001.1"/>
</dbReference>
<dbReference type="EMBL" id="JACHHY010000001">
    <property type="protein sequence ID" value="MBB5016881.1"/>
    <property type="molecule type" value="Genomic_DNA"/>
</dbReference>
<dbReference type="GO" id="GO:0016887">
    <property type="term" value="F:ATP hydrolysis activity"/>
    <property type="evidence" value="ECO:0007669"/>
    <property type="project" value="InterPro"/>
</dbReference>
<comment type="similarity">
    <text evidence="6">Belongs to the SMC family.</text>
</comment>
<comment type="caution">
    <text evidence="8">The sequence shown here is derived from an EMBL/GenBank/DDBJ whole genome shotgun (WGS) entry which is preliminary data.</text>
</comment>
<feature type="binding site" evidence="6">
    <location>
        <begin position="32"/>
        <end position="39"/>
    </location>
    <ligand>
        <name>ATP</name>
        <dbReference type="ChEBI" id="CHEBI:30616"/>
    </ligand>
</feature>